<keyword evidence="3" id="KW-0999">Mitochondrion inner membrane</keyword>
<sequence length="201" mass="23006">MSAIASSSRHSLRSGAWLRPALPQVRLQSTSASPDAPPAPRRRRSETPPKTNVDLIAPPDPLSNIRPVIYASRSTRPPTKSSPYSAAEFPYSEADASLQELELEWRLMRERVDMMNHRFWATTNAEFNAQLAHRLAALPTPSDPPSPADLKRREDCLAQFYADWQAANRQKQARWVREWWGEVWAGLRMQARVHLARLFRR</sequence>
<dbReference type="GO" id="GO:0097193">
    <property type="term" value="P:intrinsic apoptotic signaling pathway"/>
    <property type="evidence" value="ECO:0007669"/>
    <property type="project" value="InterPro"/>
</dbReference>
<name>A0AAD9CT10_PAPLA</name>
<comment type="similarity">
    <text evidence="2">Belongs to the COA8 family.</text>
</comment>
<evidence type="ECO:0000256" key="5">
    <source>
        <dbReference type="ARBA" id="ARBA00023128"/>
    </source>
</evidence>
<proteinExistence type="inferred from homology"/>
<feature type="region of interest" description="Disordered" evidence="7">
    <location>
        <begin position="23"/>
        <end position="58"/>
    </location>
</feature>
<evidence type="ECO:0000256" key="2">
    <source>
        <dbReference type="ARBA" id="ARBA00005453"/>
    </source>
</evidence>
<keyword evidence="9" id="KW-1185">Reference proteome</keyword>
<evidence type="ECO:0000256" key="3">
    <source>
        <dbReference type="ARBA" id="ARBA00022792"/>
    </source>
</evidence>
<dbReference type="PANTHER" id="PTHR31107">
    <property type="entry name" value="APOPTOGENIC PROTEIN 1, MITOCHONDRIAL"/>
    <property type="match status" value="1"/>
</dbReference>
<comment type="subcellular location">
    <subcellularLocation>
        <location evidence="1">Mitochondrion inner membrane</location>
        <topology evidence="1">Peripheral membrane protein</topology>
        <orientation evidence="1">Matrix side</orientation>
    </subcellularLocation>
</comment>
<comment type="caution">
    <text evidence="8">The sequence shown here is derived from an EMBL/GenBank/DDBJ whole genome shotgun (WGS) entry which is preliminary data.</text>
</comment>
<evidence type="ECO:0000313" key="8">
    <source>
        <dbReference type="EMBL" id="KAK1920945.1"/>
    </source>
</evidence>
<dbReference type="AlphaFoldDB" id="A0AAD9CT10"/>
<evidence type="ECO:0000313" key="9">
    <source>
        <dbReference type="Proteomes" id="UP001182556"/>
    </source>
</evidence>
<evidence type="ECO:0000256" key="1">
    <source>
        <dbReference type="ARBA" id="ARBA00004443"/>
    </source>
</evidence>
<evidence type="ECO:0000256" key="6">
    <source>
        <dbReference type="ARBA" id="ARBA00023136"/>
    </source>
</evidence>
<reference evidence="8" key="1">
    <citation type="submission" date="2023-02" db="EMBL/GenBank/DDBJ databases">
        <title>Identification and recombinant expression of a fungal hydrolase from Papiliotrema laurentii that hydrolyzes apple cutin and clears colloidal polyester polyurethane.</title>
        <authorList>
            <consortium name="DOE Joint Genome Institute"/>
            <person name="Roman V.A."/>
            <person name="Bojanowski C."/>
            <person name="Crable B.R."/>
            <person name="Wagner D.N."/>
            <person name="Hung C.S."/>
            <person name="Nadeau L.J."/>
            <person name="Schratz L."/>
            <person name="Haridas S."/>
            <person name="Pangilinan J."/>
            <person name="Lipzen A."/>
            <person name="Na H."/>
            <person name="Yan M."/>
            <person name="Ng V."/>
            <person name="Grigoriev I.V."/>
            <person name="Spatafora J.W."/>
            <person name="Barlow D."/>
            <person name="Biffinger J."/>
            <person name="Kelley-Loughnane N."/>
            <person name="Varaljay V.A."/>
            <person name="Crookes-Goodson W.J."/>
        </authorList>
    </citation>
    <scope>NUCLEOTIDE SEQUENCE</scope>
    <source>
        <strain evidence="8">5307AH</strain>
    </source>
</reference>
<evidence type="ECO:0000256" key="7">
    <source>
        <dbReference type="SAM" id="MobiDB-lite"/>
    </source>
</evidence>
<dbReference type="PANTHER" id="PTHR31107:SF2">
    <property type="entry name" value="CYTOCHROME C OXIDASE ASSEMBLY FACTOR 8"/>
    <property type="match status" value="1"/>
</dbReference>
<organism evidence="8 9">
    <name type="scientific">Papiliotrema laurentii</name>
    <name type="common">Cryptococcus laurentii</name>
    <dbReference type="NCBI Taxonomy" id="5418"/>
    <lineage>
        <taxon>Eukaryota</taxon>
        <taxon>Fungi</taxon>
        <taxon>Dikarya</taxon>
        <taxon>Basidiomycota</taxon>
        <taxon>Agaricomycotina</taxon>
        <taxon>Tremellomycetes</taxon>
        <taxon>Tremellales</taxon>
        <taxon>Rhynchogastremaceae</taxon>
        <taxon>Papiliotrema</taxon>
    </lineage>
</organism>
<keyword evidence="6" id="KW-0472">Membrane</keyword>
<dbReference type="EMBL" id="JAODAN010000012">
    <property type="protein sequence ID" value="KAK1920945.1"/>
    <property type="molecule type" value="Genomic_DNA"/>
</dbReference>
<accession>A0AAD9CT10</accession>
<evidence type="ECO:0000256" key="4">
    <source>
        <dbReference type="ARBA" id="ARBA00022946"/>
    </source>
</evidence>
<dbReference type="Proteomes" id="UP001182556">
    <property type="component" value="Unassembled WGS sequence"/>
</dbReference>
<gene>
    <name evidence="8" type="ORF">DB88DRAFT_501619</name>
</gene>
<dbReference type="GO" id="GO:0005743">
    <property type="term" value="C:mitochondrial inner membrane"/>
    <property type="evidence" value="ECO:0007669"/>
    <property type="project" value="UniProtKB-SubCell"/>
</dbReference>
<keyword evidence="4" id="KW-0809">Transit peptide</keyword>
<dbReference type="InterPro" id="IPR018796">
    <property type="entry name" value="COA8"/>
</dbReference>
<dbReference type="Pfam" id="PF10231">
    <property type="entry name" value="COA8"/>
    <property type="match status" value="1"/>
</dbReference>
<keyword evidence="5" id="KW-0496">Mitochondrion</keyword>
<protein>
    <submittedName>
        <fullName evidence="8">Uncharacterized protein</fullName>
    </submittedName>
</protein>